<dbReference type="InterPro" id="IPR036390">
    <property type="entry name" value="WH_DNA-bd_sf"/>
</dbReference>
<dbReference type="SUPFAM" id="SSF46785">
    <property type="entry name" value="Winged helix' DNA-binding domain"/>
    <property type="match status" value="1"/>
</dbReference>
<keyword evidence="2" id="KW-1185">Reference proteome</keyword>
<dbReference type="Proteomes" id="UP000294678">
    <property type="component" value="Unassembled WGS sequence"/>
</dbReference>
<evidence type="ECO:0000313" key="1">
    <source>
        <dbReference type="EMBL" id="TDT72481.1"/>
    </source>
</evidence>
<name>A0AA46E0G9_9FUSO</name>
<accession>A0AA46E0G9</accession>
<gene>
    <name evidence="1" type="ORF">EV215_0287</name>
</gene>
<dbReference type="EMBL" id="SOBG01000001">
    <property type="protein sequence ID" value="TDT72481.1"/>
    <property type="molecule type" value="Genomic_DNA"/>
</dbReference>
<proteinExistence type="predicted"/>
<dbReference type="Pfam" id="PF21205">
    <property type="entry name" value="Rep3_C"/>
    <property type="match status" value="1"/>
</dbReference>
<reference evidence="1 2" key="1">
    <citation type="submission" date="2019-03" db="EMBL/GenBank/DDBJ databases">
        <title>Genomic Encyclopedia of Type Strains, Phase IV (KMG-IV): sequencing the most valuable type-strain genomes for metagenomic binning, comparative biology and taxonomic classification.</title>
        <authorList>
            <person name="Goeker M."/>
        </authorList>
    </citation>
    <scope>NUCLEOTIDE SEQUENCE [LARGE SCALE GENOMIC DNA]</scope>
    <source>
        <strain evidence="1 2">DSM 100055</strain>
    </source>
</reference>
<dbReference type="InterPro" id="IPR036388">
    <property type="entry name" value="WH-like_DNA-bd_sf"/>
</dbReference>
<protein>
    <submittedName>
        <fullName evidence="1">Replication initiator protein</fullName>
    </submittedName>
</protein>
<dbReference type="RefSeq" id="WP_134112157.1">
    <property type="nucleotide sequence ID" value="NZ_SOBG01000001.1"/>
</dbReference>
<sequence>MKIPYLNNYYIYIQNEKKITKREREYLNILIDEFSKFKKNLIYDIETVKKNFDISVKDFYEILISISNKRYIFEIYELESKIAEGIFSIINSIKMSKDILEVEFNEILFEALNPDSIFYKFGFLSILKIESQNILDLYNYFLRYLNRNKGEFEIEIEKLKNILQVEEKYGRFYDFERYVLKNIIEELNNKSDYIFRYEKIKIGNSKNNRIKSLKFYFENRKELELFNNIDELLNIIKYEIKNFEKFKKLFYLYLNKKNIKYIKNNIEFIKEHFDGDYEEYLEKALKENYYSNHFKILDKNGERLDLLVDLESEYHNIFQFETDIYKILKEIKFYYDIDFLKKLYEFRKNKILFYEDKTIKIIGEYNKNSKSFLKIYKK</sequence>
<organism evidence="1 2">
    <name type="scientific">Hypnocyclicus thermotrophus</name>
    <dbReference type="NCBI Taxonomy" id="1627895"/>
    <lineage>
        <taxon>Bacteria</taxon>
        <taxon>Fusobacteriati</taxon>
        <taxon>Fusobacteriota</taxon>
        <taxon>Fusobacteriia</taxon>
        <taxon>Fusobacteriales</taxon>
        <taxon>Fusobacteriaceae</taxon>
        <taxon>Hypnocyclicus</taxon>
    </lineage>
</organism>
<comment type="caution">
    <text evidence="1">The sequence shown here is derived from an EMBL/GenBank/DDBJ whole genome shotgun (WGS) entry which is preliminary data.</text>
</comment>
<dbReference type="Gene3D" id="1.10.10.10">
    <property type="entry name" value="Winged helix-like DNA-binding domain superfamily/Winged helix DNA-binding domain"/>
    <property type="match status" value="1"/>
</dbReference>
<evidence type="ECO:0000313" key="2">
    <source>
        <dbReference type="Proteomes" id="UP000294678"/>
    </source>
</evidence>
<dbReference type="AlphaFoldDB" id="A0AA46E0G9"/>